<accession>A0A6J8CB02</accession>
<dbReference type="Pfam" id="PF24883">
    <property type="entry name" value="NPHP3_N"/>
    <property type="match status" value="1"/>
</dbReference>
<reference evidence="7 8" key="1">
    <citation type="submission" date="2020-06" db="EMBL/GenBank/DDBJ databases">
        <authorList>
            <person name="Li R."/>
            <person name="Bekaert M."/>
        </authorList>
    </citation>
    <scope>NUCLEOTIDE SEQUENCE [LARGE SCALE GENOMIC DNA]</scope>
    <source>
        <strain evidence="8">wild</strain>
    </source>
</reference>
<keyword evidence="4" id="KW-0472">Membrane</keyword>
<evidence type="ECO:0000259" key="6">
    <source>
        <dbReference type="Pfam" id="PF25521"/>
    </source>
</evidence>
<dbReference type="InterPro" id="IPR058056">
    <property type="entry name" value="WH_TANC1/2"/>
</dbReference>
<evidence type="ECO:0000256" key="4">
    <source>
        <dbReference type="SAM" id="Phobius"/>
    </source>
</evidence>
<dbReference type="SUPFAM" id="SSF48403">
    <property type="entry name" value="Ankyrin repeat"/>
    <property type="match status" value="1"/>
</dbReference>
<organism evidence="7 8">
    <name type="scientific">Mytilus coruscus</name>
    <name type="common">Sea mussel</name>
    <dbReference type="NCBI Taxonomy" id="42192"/>
    <lineage>
        <taxon>Eukaryota</taxon>
        <taxon>Metazoa</taxon>
        <taxon>Spiralia</taxon>
        <taxon>Lophotrochozoa</taxon>
        <taxon>Mollusca</taxon>
        <taxon>Bivalvia</taxon>
        <taxon>Autobranchia</taxon>
        <taxon>Pteriomorphia</taxon>
        <taxon>Mytilida</taxon>
        <taxon>Mytiloidea</taxon>
        <taxon>Mytilidae</taxon>
        <taxon>Mytilinae</taxon>
        <taxon>Mytilus</taxon>
    </lineage>
</organism>
<feature type="transmembrane region" description="Helical" evidence="4">
    <location>
        <begin position="272"/>
        <end position="294"/>
    </location>
</feature>
<name>A0A6J8CB02_MYTCO</name>
<dbReference type="Pfam" id="PF15112">
    <property type="entry name" value="DUF4559"/>
    <property type="match status" value="1"/>
</dbReference>
<sequence>MADIHQFDNFMSVAFGLKVTVEGLQDFVANSLRTTHRDIYVKLSLGYCNVDCSRKFGRVFGRWCTVCLDWKKELHNLNRFKTHWERINWKDIDTIDFPLSSEEMAKVFVQDFKSVRQGLLQDLGALMSLFKNMKTYNAMISDQTISNVQRTRNQNFAHNYTVFLHDVEKTQSINSLITLLRVPEIRSTESSKKALADLEDLKLNQRIPERLLQQSSAEEVVTSVQLLTESSQNEIVRVFFQQRFGNMLTLRHDGTKNNDILKKRSNSKSCSLAVQLLIYIFLLASFVTLTALLLNGQFSTFDEQYEGNFFMRFEENWQSYLDFDLYVEELKNQSMVGREWLLPILESKLDQPNKGILLTADMGFGKSSIVSNIVCAKQDSVWRQLKKRVLAYHMCRYDVISSSKPDIFIKNLVGIIVKKIPELGNSILSDDRALDFLYSVRCREDPVGCLEFSLLNPLNNKWKENSYIIIIDAIDECQTAEGHSLQDLLYKKMQFFPNNVKFFITSRNIEQITHKFKMLETVSLDNYTQENLKDVRAYIDKTRKLTDKDITKLTKVSGGNFLHVKLFLNYCIQKGSCNYDYIPDTLERIYVLNFERVFREKGLFDEFLDMFAVLCSLQHPIDEDQLLDVSGIKTNAKVRARQILGNELGHFLKISDGRLSFQHKSLVDFLTNSSRRHLSFYIDIKRGHKLFAGYLLQSLNLTESNSLLEVVHHVALAKDVDFEAMLINHASDLNHGQQVISSELLLKVVSEYDSYDTVKLTIRLARINASNVNEEELSLSAFIAIANEHEGSFRACLENGANISYIHDPLFWYASGDYSYICKYIYFCKYSLLHLSAQRGYLKIAEILMEKQISLLYLNNSLGLNAFQLAAEHGHTSIMKLFLKYNSTLADFYSLHQSTLRGEFKAVKMLLDYVDDLCQPCLEFPKVPKIYRSYLQYNLTSETSQIKYQMTHRYETWSVNLNNLFICESALNAAVRNGYLDIVKLLLAKSNVTVSCPTFDGSIPLMTAVVYNQTEIFKILYEAGSNTYQRCHSFRNADLTIMVTYPLENDTFLNVSVTDFKQPCPPFAGVEHLIAIYDNLDIIHFTNEKEYHSWYSGDIDGVTPFHYAFCHNSINFMNYIILRNNFVFPLADIKSHNGSSPFHSAAICKSTALFHYLNPNKNNQYNKIPDVIDNENRSILQYAFLQPLHGEDLVKLDYIGHDAFTSSMLHVIEVSNHNALHKDIYG</sequence>
<feature type="domain" description="Nephrocystin 3-like N-terminal" evidence="5">
    <location>
        <begin position="349"/>
        <end position="507"/>
    </location>
</feature>
<dbReference type="InterPro" id="IPR027417">
    <property type="entry name" value="P-loop_NTPase"/>
</dbReference>
<dbReference type="Proteomes" id="UP000507470">
    <property type="component" value="Unassembled WGS sequence"/>
</dbReference>
<gene>
    <name evidence="7" type="ORF">MCOR_28426</name>
</gene>
<evidence type="ECO:0000259" key="5">
    <source>
        <dbReference type="Pfam" id="PF24883"/>
    </source>
</evidence>
<keyword evidence="8" id="KW-1185">Reference proteome</keyword>
<keyword evidence="1" id="KW-0677">Repeat</keyword>
<dbReference type="InterPro" id="IPR027897">
    <property type="entry name" value="DUF4559"/>
</dbReference>
<proteinExistence type="predicted"/>
<dbReference type="AlphaFoldDB" id="A0A6J8CB02"/>
<feature type="repeat" description="ANK" evidence="3">
    <location>
        <begin position="1000"/>
        <end position="1032"/>
    </location>
</feature>
<evidence type="ECO:0000256" key="2">
    <source>
        <dbReference type="ARBA" id="ARBA00023043"/>
    </source>
</evidence>
<protein>
    <submittedName>
        <fullName evidence="7">ANKRD50</fullName>
    </submittedName>
</protein>
<dbReference type="SMART" id="SM00248">
    <property type="entry name" value="ANK"/>
    <property type="match status" value="7"/>
</dbReference>
<keyword evidence="2 3" id="KW-0040">ANK repeat</keyword>
<evidence type="ECO:0000256" key="1">
    <source>
        <dbReference type="ARBA" id="ARBA00022737"/>
    </source>
</evidence>
<dbReference type="Gene3D" id="1.25.40.20">
    <property type="entry name" value="Ankyrin repeat-containing domain"/>
    <property type="match status" value="3"/>
</dbReference>
<dbReference type="PROSITE" id="PS50088">
    <property type="entry name" value="ANK_REPEAT"/>
    <property type="match status" value="1"/>
</dbReference>
<dbReference type="PANTHER" id="PTHR24198:SF165">
    <property type="entry name" value="ANKYRIN REPEAT-CONTAINING PROTEIN-RELATED"/>
    <property type="match status" value="1"/>
</dbReference>
<dbReference type="InterPro" id="IPR056884">
    <property type="entry name" value="NPHP3-like_N"/>
</dbReference>
<keyword evidence="4" id="KW-1133">Transmembrane helix</keyword>
<dbReference type="Pfam" id="PF12796">
    <property type="entry name" value="Ank_2"/>
    <property type="match status" value="2"/>
</dbReference>
<dbReference type="PROSITE" id="PS50297">
    <property type="entry name" value="ANK_REP_REGION"/>
    <property type="match status" value="1"/>
</dbReference>
<dbReference type="OrthoDB" id="5989012at2759"/>
<evidence type="ECO:0000313" key="8">
    <source>
        <dbReference type="Proteomes" id="UP000507470"/>
    </source>
</evidence>
<dbReference type="InterPro" id="IPR036770">
    <property type="entry name" value="Ankyrin_rpt-contain_sf"/>
</dbReference>
<evidence type="ECO:0000256" key="3">
    <source>
        <dbReference type="PROSITE-ProRule" id="PRU00023"/>
    </source>
</evidence>
<dbReference type="SUPFAM" id="SSF52540">
    <property type="entry name" value="P-loop containing nucleoside triphosphate hydrolases"/>
    <property type="match status" value="1"/>
</dbReference>
<keyword evidence="4" id="KW-0812">Transmembrane</keyword>
<dbReference type="Pfam" id="PF25521">
    <property type="entry name" value="WHD_TANC1"/>
    <property type="match status" value="1"/>
</dbReference>
<dbReference type="PANTHER" id="PTHR24198">
    <property type="entry name" value="ANKYRIN REPEAT AND PROTEIN KINASE DOMAIN-CONTAINING PROTEIN"/>
    <property type="match status" value="1"/>
</dbReference>
<dbReference type="InterPro" id="IPR002110">
    <property type="entry name" value="Ankyrin_rpt"/>
</dbReference>
<evidence type="ECO:0000313" key="7">
    <source>
        <dbReference type="EMBL" id="CAC5393573.1"/>
    </source>
</evidence>
<dbReference type="Gene3D" id="3.40.50.300">
    <property type="entry name" value="P-loop containing nucleotide triphosphate hydrolases"/>
    <property type="match status" value="1"/>
</dbReference>
<dbReference type="GO" id="GO:0005737">
    <property type="term" value="C:cytoplasm"/>
    <property type="evidence" value="ECO:0007669"/>
    <property type="project" value="TreeGrafter"/>
</dbReference>
<feature type="domain" description="TANC1/2-like winged helix" evidence="6">
    <location>
        <begin position="600"/>
        <end position="718"/>
    </location>
</feature>
<dbReference type="EMBL" id="CACVKT020005204">
    <property type="protein sequence ID" value="CAC5393573.1"/>
    <property type="molecule type" value="Genomic_DNA"/>
</dbReference>